<feature type="active site" description="Proton donor" evidence="6">
    <location>
        <position position="110"/>
    </location>
</feature>
<gene>
    <name evidence="6" type="primary">purN</name>
    <name evidence="8" type="ORF">FSB78_05835</name>
</gene>
<dbReference type="GO" id="GO:0005829">
    <property type="term" value="C:cytosol"/>
    <property type="evidence" value="ECO:0007669"/>
    <property type="project" value="TreeGrafter"/>
</dbReference>
<dbReference type="OrthoDB" id="9806170at2"/>
<dbReference type="Gene3D" id="3.40.50.170">
    <property type="entry name" value="Formyl transferase, N-terminal domain"/>
    <property type="match status" value="1"/>
</dbReference>
<dbReference type="InterPro" id="IPR002376">
    <property type="entry name" value="Formyl_transf_N"/>
</dbReference>
<evidence type="ECO:0000256" key="2">
    <source>
        <dbReference type="ARBA" id="ARBA00022679"/>
    </source>
</evidence>
<dbReference type="RefSeq" id="WP_147080784.1">
    <property type="nucleotide sequence ID" value="NZ_VOQR01000001.1"/>
</dbReference>
<comment type="function">
    <text evidence="6">Catalyzes the transfer of a formyl group from 10-formyltetrahydrofolate to 5-phospho-ribosyl-glycinamide (GAR), producing 5-phospho-ribosyl-N-formylglycinamide (FGAR) and tetrahydrofolate.</text>
</comment>
<dbReference type="Proteomes" id="UP000321250">
    <property type="component" value="Unassembled WGS sequence"/>
</dbReference>
<dbReference type="InterPro" id="IPR001555">
    <property type="entry name" value="GART_AS"/>
</dbReference>
<reference evidence="8 9" key="1">
    <citation type="journal article" date="2013" name="Antonie Van Leeuwenhoek">
        <title>Sphingomonas ginsenosidivorax sp. nov., with the ability to transform ginsenosides.</title>
        <authorList>
            <person name="Jin X.F."/>
            <person name="Kim J.K."/>
            <person name="Liu Q.M."/>
            <person name="Kang M.S."/>
            <person name="He D."/>
            <person name="Jin F.X."/>
            <person name="Kim S.C."/>
            <person name="Im W.T."/>
        </authorList>
    </citation>
    <scope>NUCLEOTIDE SEQUENCE [LARGE SCALE GENOMIC DNA]</scope>
    <source>
        <strain evidence="8 9">KHI67</strain>
    </source>
</reference>
<evidence type="ECO:0000256" key="1">
    <source>
        <dbReference type="ARBA" id="ARBA00005054"/>
    </source>
</evidence>
<evidence type="ECO:0000256" key="5">
    <source>
        <dbReference type="ARBA" id="ARBA00047664"/>
    </source>
</evidence>
<dbReference type="CDD" id="cd08645">
    <property type="entry name" value="FMT_core_GART"/>
    <property type="match status" value="1"/>
</dbReference>
<proteinExistence type="inferred from homology"/>
<dbReference type="EC" id="2.1.2.2" evidence="6"/>
<comment type="pathway">
    <text evidence="1 6">Purine metabolism; IMP biosynthesis via de novo pathway; N(2)-formyl-N(1)-(5-phospho-D-ribosyl)glycinamide from N(1)-(5-phospho-D-ribosyl)glycinamide (10-formyl THF route): step 1/1.</text>
</comment>
<dbReference type="GO" id="GO:0006189">
    <property type="term" value="P:'de novo' IMP biosynthetic process"/>
    <property type="evidence" value="ECO:0007669"/>
    <property type="project" value="UniProtKB-UniRule"/>
</dbReference>
<comment type="caution">
    <text evidence="8">The sequence shown here is derived from an EMBL/GenBank/DDBJ whole genome shotgun (WGS) entry which is preliminary data.</text>
</comment>
<feature type="domain" description="Formyl transferase N-terminal" evidence="7">
    <location>
        <begin position="5"/>
        <end position="182"/>
    </location>
</feature>
<dbReference type="Pfam" id="PF00551">
    <property type="entry name" value="Formyl_trans_N"/>
    <property type="match status" value="1"/>
</dbReference>
<dbReference type="GO" id="GO:0004644">
    <property type="term" value="F:phosphoribosylglycinamide formyltransferase activity"/>
    <property type="evidence" value="ECO:0007669"/>
    <property type="project" value="UniProtKB-UniRule"/>
</dbReference>
<feature type="binding site" evidence="6">
    <location>
        <position position="66"/>
    </location>
    <ligand>
        <name>(6R)-10-formyltetrahydrofolate</name>
        <dbReference type="ChEBI" id="CHEBI:195366"/>
    </ligand>
</feature>
<dbReference type="PANTHER" id="PTHR43369">
    <property type="entry name" value="PHOSPHORIBOSYLGLYCINAMIDE FORMYLTRANSFERASE"/>
    <property type="match status" value="1"/>
</dbReference>
<evidence type="ECO:0000313" key="9">
    <source>
        <dbReference type="Proteomes" id="UP000321250"/>
    </source>
</evidence>
<name>A0A5C6UCQ5_9SPHN</name>
<dbReference type="HAMAP" id="MF_01930">
    <property type="entry name" value="PurN"/>
    <property type="match status" value="1"/>
</dbReference>
<protein>
    <recommendedName>
        <fullName evidence="6">Phosphoribosylglycinamide formyltransferase</fullName>
        <ecNumber evidence="6">2.1.2.2</ecNumber>
    </recommendedName>
    <alternativeName>
        <fullName evidence="6">5'-phosphoribosylglycinamide transformylase</fullName>
    </alternativeName>
    <alternativeName>
        <fullName evidence="6">GAR transformylase</fullName>
        <shortName evidence="6">GART</shortName>
    </alternativeName>
</protein>
<dbReference type="InterPro" id="IPR036477">
    <property type="entry name" value="Formyl_transf_N_sf"/>
</dbReference>
<evidence type="ECO:0000313" key="8">
    <source>
        <dbReference type="EMBL" id="TXC70513.1"/>
    </source>
</evidence>
<dbReference type="NCBIfam" id="TIGR00639">
    <property type="entry name" value="PurN"/>
    <property type="match status" value="1"/>
</dbReference>
<feature type="binding site" evidence="6">
    <location>
        <position position="108"/>
    </location>
    <ligand>
        <name>(6R)-10-formyltetrahydrofolate</name>
        <dbReference type="ChEBI" id="CHEBI:195366"/>
    </ligand>
</feature>
<dbReference type="UniPathway" id="UPA00074">
    <property type="reaction ID" value="UER00126"/>
</dbReference>
<comment type="similarity">
    <text evidence="4 6">Belongs to the GART family.</text>
</comment>
<evidence type="ECO:0000256" key="6">
    <source>
        <dbReference type="HAMAP-Rule" id="MF_01930"/>
    </source>
</evidence>
<dbReference type="SUPFAM" id="SSF53328">
    <property type="entry name" value="Formyltransferase"/>
    <property type="match status" value="1"/>
</dbReference>
<keyword evidence="9" id="KW-1185">Reference proteome</keyword>
<sequence>MNKTRVGVLISGRGSNMMALVAASRAPDCPYEIVVVASDKPSAAGLAWALSEGIPTFALSPKGIDKPIYEAAMDAALREAGAEVIALAGYMRLLTDWFVSAWRDRIVNIHPSLLPQYKGLDTHARAIDAGDAVAGCSVHVVTEELDGGAVLGQAEVPILEGDDADALAERVLAAEHSLYPRILAEFVTR</sequence>
<keyword evidence="2 6" id="KW-0808">Transferase</keyword>
<feature type="site" description="Raises pKa of active site His" evidence="6">
    <location>
        <position position="146"/>
    </location>
</feature>
<keyword evidence="3 6" id="KW-0658">Purine biosynthesis</keyword>
<dbReference type="AlphaFoldDB" id="A0A5C6UCQ5"/>
<dbReference type="PROSITE" id="PS00373">
    <property type="entry name" value="GART"/>
    <property type="match status" value="1"/>
</dbReference>
<dbReference type="PANTHER" id="PTHR43369:SF2">
    <property type="entry name" value="PHOSPHORIBOSYLGLYCINAMIDE FORMYLTRANSFERASE"/>
    <property type="match status" value="1"/>
</dbReference>
<feature type="binding site" evidence="6">
    <location>
        <begin position="14"/>
        <end position="16"/>
    </location>
    <ligand>
        <name>N(1)-(5-phospho-beta-D-ribosyl)glycinamide</name>
        <dbReference type="ChEBI" id="CHEBI:143788"/>
    </ligand>
</feature>
<feature type="binding site" evidence="6">
    <location>
        <begin position="91"/>
        <end position="94"/>
    </location>
    <ligand>
        <name>(6R)-10-formyltetrahydrofolate</name>
        <dbReference type="ChEBI" id="CHEBI:195366"/>
    </ligand>
</feature>
<dbReference type="InterPro" id="IPR004607">
    <property type="entry name" value="GART"/>
</dbReference>
<evidence type="ECO:0000259" key="7">
    <source>
        <dbReference type="Pfam" id="PF00551"/>
    </source>
</evidence>
<evidence type="ECO:0000256" key="3">
    <source>
        <dbReference type="ARBA" id="ARBA00022755"/>
    </source>
</evidence>
<dbReference type="EMBL" id="VOQR01000001">
    <property type="protein sequence ID" value="TXC70513.1"/>
    <property type="molecule type" value="Genomic_DNA"/>
</dbReference>
<evidence type="ECO:0000256" key="4">
    <source>
        <dbReference type="ARBA" id="ARBA00038440"/>
    </source>
</evidence>
<organism evidence="8 9">
    <name type="scientific">Sphingomonas ginsenosidivorax</name>
    <dbReference type="NCBI Taxonomy" id="862135"/>
    <lineage>
        <taxon>Bacteria</taxon>
        <taxon>Pseudomonadati</taxon>
        <taxon>Pseudomonadota</taxon>
        <taxon>Alphaproteobacteria</taxon>
        <taxon>Sphingomonadales</taxon>
        <taxon>Sphingomonadaceae</taxon>
        <taxon>Sphingomonas</taxon>
    </lineage>
</organism>
<accession>A0A5C6UCQ5</accession>
<comment type="catalytic activity">
    <reaction evidence="5 6">
        <text>N(1)-(5-phospho-beta-D-ribosyl)glycinamide + (6R)-10-formyltetrahydrofolate = N(2)-formyl-N(1)-(5-phospho-beta-D-ribosyl)glycinamide + (6S)-5,6,7,8-tetrahydrofolate + H(+)</text>
        <dbReference type="Rhea" id="RHEA:15053"/>
        <dbReference type="ChEBI" id="CHEBI:15378"/>
        <dbReference type="ChEBI" id="CHEBI:57453"/>
        <dbReference type="ChEBI" id="CHEBI:143788"/>
        <dbReference type="ChEBI" id="CHEBI:147286"/>
        <dbReference type="ChEBI" id="CHEBI:195366"/>
        <dbReference type="EC" id="2.1.2.2"/>
    </reaction>
</comment>